<evidence type="ECO:0000313" key="4">
    <source>
        <dbReference type="Proteomes" id="UP000707731"/>
    </source>
</evidence>
<organism evidence="3 4">
    <name type="scientific">Nocardia higoensis</name>
    <dbReference type="NCBI Taxonomy" id="228599"/>
    <lineage>
        <taxon>Bacteria</taxon>
        <taxon>Bacillati</taxon>
        <taxon>Actinomycetota</taxon>
        <taxon>Actinomycetes</taxon>
        <taxon>Mycobacteriales</taxon>
        <taxon>Nocardiaceae</taxon>
        <taxon>Nocardia</taxon>
    </lineage>
</organism>
<feature type="domain" description="DUF2510" evidence="2">
    <location>
        <begin position="45"/>
        <end position="70"/>
    </location>
</feature>
<name>A0ABS0DIB6_9NOCA</name>
<dbReference type="EMBL" id="JADLQN010000010">
    <property type="protein sequence ID" value="MBF6358206.1"/>
    <property type="molecule type" value="Genomic_DNA"/>
</dbReference>
<reference evidence="3 4" key="1">
    <citation type="submission" date="2020-10" db="EMBL/GenBank/DDBJ databases">
        <title>Identification of Nocardia species via Next-generation sequencing and recognition of intraspecies genetic diversity.</title>
        <authorList>
            <person name="Li P."/>
            <person name="Li P."/>
            <person name="Lu B."/>
        </authorList>
    </citation>
    <scope>NUCLEOTIDE SEQUENCE [LARGE SCALE GENOMIC DNA]</scope>
    <source>
        <strain evidence="3 4">BJ06-0143</strain>
    </source>
</reference>
<gene>
    <name evidence="3" type="ORF">IU449_27290</name>
</gene>
<evidence type="ECO:0000256" key="1">
    <source>
        <dbReference type="SAM" id="MobiDB-lite"/>
    </source>
</evidence>
<protein>
    <submittedName>
        <fullName evidence="3">DUF2510 domain-containing protein</fullName>
    </submittedName>
</protein>
<feature type="compositionally biased region" description="Pro residues" evidence="1">
    <location>
        <begin position="30"/>
        <end position="43"/>
    </location>
</feature>
<dbReference type="Proteomes" id="UP000707731">
    <property type="component" value="Unassembled WGS sequence"/>
</dbReference>
<dbReference type="Pfam" id="PF10708">
    <property type="entry name" value="DUF2510"/>
    <property type="match status" value="1"/>
</dbReference>
<evidence type="ECO:0000313" key="3">
    <source>
        <dbReference type="EMBL" id="MBF6358206.1"/>
    </source>
</evidence>
<sequence length="71" mass="7727">MAAIGVIGVTLLFVFLLLRALKRVGDPREPSTPPAPPPAPTKAPPGFYMHPSGVTRWWDGSMWTEQTKPDA</sequence>
<proteinExistence type="predicted"/>
<accession>A0ABS0DIB6</accession>
<dbReference type="InterPro" id="IPR018929">
    <property type="entry name" value="DUF2510"/>
</dbReference>
<keyword evidence="4" id="KW-1185">Reference proteome</keyword>
<comment type="caution">
    <text evidence="3">The sequence shown here is derived from an EMBL/GenBank/DDBJ whole genome shotgun (WGS) entry which is preliminary data.</text>
</comment>
<feature type="region of interest" description="Disordered" evidence="1">
    <location>
        <begin position="25"/>
        <end position="46"/>
    </location>
</feature>
<evidence type="ECO:0000259" key="2">
    <source>
        <dbReference type="Pfam" id="PF10708"/>
    </source>
</evidence>